<name>A0ABQ7CUB3_BRACR</name>
<reference evidence="1 2" key="1">
    <citation type="journal article" date="2020" name="BMC Genomics">
        <title>Intraspecific diversification of the crop wild relative Brassica cretica Lam. using demographic model selection.</title>
        <authorList>
            <person name="Kioukis A."/>
            <person name="Michalopoulou V.A."/>
            <person name="Briers L."/>
            <person name="Pirintsos S."/>
            <person name="Studholme D.J."/>
            <person name="Pavlidis P."/>
            <person name="Sarris P.F."/>
        </authorList>
    </citation>
    <scope>NUCLEOTIDE SEQUENCE [LARGE SCALE GENOMIC DNA]</scope>
    <source>
        <strain evidence="2">cv. PFS-1207/04</strain>
    </source>
</reference>
<comment type="caution">
    <text evidence="1">The sequence shown here is derived from an EMBL/GenBank/DDBJ whole genome shotgun (WGS) entry which is preliminary data.</text>
</comment>
<dbReference type="Proteomes" id="UP000266723">
    <property type="component" value="Unassembled WGS sequence"/>
</dbReference>
<accession>A0ABQ7CUB3</accession>
<gene>
    <name evidence="1" type="ORF">DY000_02016089</name>
</gene>
<evidence type="ECO:0000313" key="1">
    <source>
        <dbReference type="EMBL" id="KAF3562713.1"/>
    </source>
</evidence>
<organism evidence="1 2">
    <name type="scientific">Brassica cretica</name>
    <name type="common">Mustard</name>
    <dbReference type="NCBI Taxonomy" id="69181"/>
    <lineage>
        <taxon>Eukaryota</taxon>
        <taxon>Viridiplantae</taxon>
        <taxon>Streptophyta</taxon>
        <taxon>Embryophyta</taxon>
        <taxon>Tracheophyta</taxon>
        <taxon>Spermatophyta</taxon>
        <taxon>Magnoliopsida</taxon>
        <taxon>eudicotyledons</taxon>
        <taxon>Gunneridae</taxon>
        <taxon>Pentapetalae</taxon>
        <taxon>rosids</taxon>
        <taxon>malvids</taxon>
        <taxon>Brassicales</taxon>
        <taxon>Brassicaceae</taxon>
        <taxon>Brassiceae</taxon>
        <taxon>Brassica</taxon>
    </lineage>
</organism>
<sequence>MQLGVSSSQLDGLFGFQDDGPVDCLSDSKSRGGWLNDLRYGRQELRMVLFKPTSREGSVFERLCNVWLDDARDELVIVYETAGKSKSGKVRKSKGTAGYVEVVPPVDVEVVSPVDVEVVSSVDVEVLPSVDVEVVPSVDVEVVPSVDVEIVPSVDVEFVPSVDVEVVVAIDAELVSLMSASYSSLCVASSAC</sequence>
<keyword evidence="2" id="KW-1185">Reference proteome</keyword>
<evidence type="ECO:0000313" key="2">
    <source>
        <dbReference type="Proteomes" id="UP000266723"/>
    </source>
</evidence>
<dbReference type="EMBL" id="QGKV02000759">
    <property type="protein sequence ID" value="KAF3562713.1"/>
    <property type="molecule type" value="Genomic_DNA"/>
</dbReference>
<proteinExistence type="predicted"/>
<evidence type="ECO:0008006" key="3">
    <source>
        <dbReference type="Google" id="ProtNLM"/>
    </source>
</evidence>
<protein>
    <recommendedName>
        <fullName evidence="3">PLAT domain-containing protein</fullName>
    </recommendedName>
</protein>